<comment type="caution">
    <text evidence="2">The sequence shown here is derived from an EMBL/GenBank/DDBJ whole genome shotgun (WGS) entry which is preliminary data.</text>
</comment>
<dbReference type="AlphaFoldDB" id="A0A2N6UEP1"/>
<evidence type="ECO:0000256" key="1">
    <source>
        <dbReference type="SAM" id="Phobius"/>
    </source>
</evidence>
<name>A0A2N6UEP1_9LACT</name>
<dbReference type="PANTHER" id="PTHR40070:SF1">
    <property type="entry name" value="UPF0478 PROTEIN YTXG"/>
    <property type="match status" value="1"/>
</dbReference>
<dbReference type="PANTHER" id="PTHR40070">
    <property type="entry name" value="UPF0478 PROTEIN YTXG"/>
    <property type="match status" value="1"/>
</dbReference>
<gene>
    <name evidence="2" type="ORF">CJ191_03485</name>
</gene>
<dbReference type="OrthoDB" id="2146420at2"/>
<sequence>MIGGQIAGLIAAIAFAALVIYIILFLRELTKTMKEVTGIVNEANETVKVVTKDVDALSIEVQGLLNKSNVLLDDVNGKVAQVDPLFKAIGDIGVTVSDVNDSTRNLVLNITNTAQTKVDDIKEKTVGGSDNETASSVTTDQIVKPGQPTVTGIQKVGQSAKALYQKRQVRKAQENSQSKPY</sequence>
<proteinExistence type="predicted"/>
<organism evidence="2 3">
    <name type="scientific">Aerococcus viridans</name>
    <dbReference type="NCBI Taxonomy" id="1377"/>
    <lineage>
        <taxon>Bacteria</taxon>
        <taxon>Bacillati</taxon>
        <taxon>Bacillota</taxon>
        <taxon>Bacilli</taxon>
        <taxon>Lactobacillales</taxon>
        <taxon>Aerococcaceae</taxon>
        <taxon>Aerococcus</taxon>
    </lineage>
</organism>
<accession>A0A2N6UEP1</accession>
<keyword evidence="3" id="KW-1185">Reference proteome</keyword>
<dbReference type="InterPro" id="IPR009293">
    <property type="entry name" value="UPF0478"/>
</dbReference>
<dbReference type="EMBL" id="PNHQ01000006">
    <property type="protein sequence ID" value="PMC80017.1"/>
    <property type="molecule type" value="Genomic_DNA"/>
</dbReference>
<dbReference type="Pfam" id="PF06103">
    <property type="entry name" value="DUF948"/>
    <property type="match status" value="1"/>
</dbReference>
<evidence type="ECO:0000313" key="3">
    <source>
        <dbReference type="Proteomes" id="UP000235701"/>
    </source>
</evidence>
<dbReference type="Proteomes" id="UP000235701">
    <property type="component" value="Unassembled WGS sequence"/>
</dbReference>
<protein>
    <submittedName>
        <fullName evidence="2">DUF948 domain-containing protein</fullName>
    </submittedName>
</protein>
<keyword evidence="1" id="KW-0812">Transmembrane</keyword>
<reference evidence="2 3" key="1">
    <citation type="submission" date="2017-09" db="EMBL/GenBank/DDBJ databases">
        <title>Bacterial strain isolated from the female urinary microbiota.</title>
        <authorList>
            <person name="Thomas-White K."/>
            <person name="Kumar N."/>
            <person name="Forster S."/>
            <person name="Putonti C."/>
            <person name="Lawley T."/>
            <person name="Wolfe A.J."/>
        </authorList>
    </citation>
    <scope>NUCLEOTIDE SEQUENCE [LARGE SCALE GENOMIC DNA]</scope>
    <source>
        <strain evidence="2 3">UMB0240</strain>
    </source>
</reference>
<dbReference type="RefSeq" id="WP_102198989.1">
    <property type="nucleotide sequence ID" value="NZ_PNHQ01000006.1"/>
</dbReference>
<keyword evidence="1" id="KW-0472">Membrane</keyword>
<keyword evidence="1" id="KW-1133">Transmembrane helix</keyword>
<feature type="transmembrane region" description="Helical" evidence="1">
    <location>
        <begin position="6"/>
        <end position="26"/>
    </location>
</feature>
<evidence type="ECO:0000313" key="2">
    <source>
        <dbReference type="EMBL" id="PMC80017.1"/>
    </source>
</evidence>